<dbReference type="InterPro" id="IPR013783">
    <property type="entry name" value="Ig-like_fold"/>
</dbReference>
<dbReference type="Pfam" id="PF13517">
    <property type="entry name" value="FG-GAP_3"/>
    <property type="match status" value="3"/>
</dbReference>
<evidence type="ECO:0000256" key="1">
    <source>
        <dbReference type="ARBA" id="ARBA00022729"/>
    </source>
</evidence>
<keyword evidence="5" id="KW-1185">Reference proteome</keyword>
<dbReference type="EMBL" id="FUWH01000010">
    <property type="protein sequence ID" value="SKA11026.1"/>
    <property type="molecule type" value="Genomic_DNA"/>
</dbReference>
<dbReference type="Gene3D" id="2.130.10.130">
    <property type="entry name" value="Integrin alpha, N-terminal"/>
    <property type="match status" value="2"/>
</dbReference>
<dbReference type="InterPro" id="IPR000601">
    <property type="entry name" value="PKD_dom"/>
</dbReference>
<dbReference type="InterPro" id="IPR002909">
    <property type="entry name" value="IPT_dom"/>
</dbReference>
<sequence>MRYQTAYRYVLSIITLCFFSSTTSWSQWSTFASINTPDAIATGHQGNSPVAGYGSGGIQQWLSDGITVSEATDNKSGQPLYSPGLLSAVPVISSFTPVSGAVGSVVTISGTGFDAVTANNIVYFGTVKATVTSATTTSLTVTVPTGAMLAPLSVLNTTNNLQGQSMLSFIVTNPIGKDLGNKDLPMPEKFVMSGQVSRMLSVDIDGDGRNDILTTGFGSEFSVFRNTATAGSVSSSSFGVRQDITVSGAILHKITAGDIDGDGKPDIVISDMINQKVHIFRNTSSSGSISFSTSVELPMDYPSPVVLADIDGDGKLDIVVSDGIMSAKITVFRNLATPGSITVSSFDAGVTFFPPDVVNDMVAGDIDGDGKQDLLMCAYSGRLHIFRNTATSGVINNGTFAPVVSLPITTGTGADCAKLADIDGDGKLDLLAVTYDGPGTMNIYRNNSTPGSITTSSFDALAAFPVADYVVDVQIGDITGDGKPEIAVASPSNAVIQILQNTSVTGTIDAGSFSKSTIFNSSNGISNPYCLALTDIDGDGLMDVTAGLHFGTWYMGVFRYNPLLAPSTSATAINFTGNTGTQVTVNWTKGNGQQRMVLVNKNASASAPLPVDGTLYSAGAVLGQGSVIGTDNWSVVYIGAGNSVTVSNLEVGKSYKVAVLEFNDNGYNGASVFNSNAATGNPVTLIMPATLNTISRVSDENTNAAVVDFDLVFNKQITGLTAANLGVITTGTVSGASVGTISPTGASDVYRVSVNTGTGNGTIALQLADTTGINLPLTNALPFTGEYYTIDKDAPVLTNTSISSNNAVNSAYATLGNVITLQVAKPADAVSATALINGIAVTPTLSGGMYLAALTVSSAMPDGIVNFSMTVRDAAGNTATTNAVTTGTPVTIDQTDPGLTGIVISSNNSNTAAAKPGDRITVQFTANEPLSSATAIIMGTAATVTQVSPTVWTASYIPTTAAAEGVVSFSVAYRDLAGNNGTAATATSDGSTVTFRKTTPVATAVTIASNYTDATLAAAGDVVKITFTMNAPIVTPVATIAGHTVTPVKISSLVWEASVTMTGSEPSGPVAFNISNIIDPAGNTGANINTTTNFTSVRFDNTAPALVFIGISSDNTIGTLSKPGDVVTISFSANQTLRAPVATIATHAVTLVNTTPTSWTAAYTMTAADTEGNIPFTISYTDFAGNTVNTVTATSNNTSVLFDKTPPVLDPLTITSNHTNPGHLKPGNLAVVRFTADEPIRTPAVVIAGNTASPTVTGTNRWQAVYTARNTDQEGIVPFSVVVSDMAGNTASFTAATDQQDLVLDKTVPVINNASISSGNTVSNRAKSGDIITLTFTSSEAVEIPVVTFGGRAATVVSTGVNNWKATYTMSGVDLNGTISFAINAVDLAGNAAAAVTTTSDNSMVVYDRSPLVISNSNIRSNNSIRTDRAKPGDLITLRFATNKTGPAPAVTIATHIAAVVNTGGNNWEATYTVTTSDQEGVIPFSISASDLSGNTAAQTSASDNSIVLMDKTIPVVTNISLTSDHSLADKAKAGNMVTLAFTTSEPVTTSAISIATHSVTATSVGGSSYSWQATYVMTSADAEGNIPFSLRVTDFSGNESVIATATTNTSKVIFDKTAPVLNSIKRQVPLAANVSSGPVTFRASFNEPVTGVLRTAFTVTSTGTANAAIDAVLMINDSTYDIRLINLTGNGSIRIDLLTFANVTDSSGNRLTAAFTNGDSYTVTTNSAPVFDAGTTTGFALCQNAGAFNLSSLLKATDADNGQLLTWTVTGSPAHGTTGGFPATANSNGGSVLPQNVTYSPAAGYKGTDQFTISVSDGTATASIVVNVIVNQLPAVAISAAQGTALCGSNAALPLTITSGTGFAWMRNGTSVGGNTSSLVVNTAGSYTALVTDANGCTAPASNSIVVTMVQPPKAAFGFTGYCVNMPVVITNQSTAPGTIAYQWSDGNGGSSASALPSFTYPQAGSYQLKLKITSSDCPAQPDSLTQVIRIESPAAAIRMNTINTQVSQPVNLQARSFGLAYQWSPATDLSSAVIANPVLTPKTERQYTVKITSAAGCVTVDTLLVKVFENNVYVPRVFTPNGDGQNDVLYFNFVNIARLEYVRVFNRYGKQVFETRNMNEGWDGRLNGTLQPLESYVWVIKATDTNGKPVVRQGTVTLLR</sequence>
<protein>
    <submittedName>
        <fullName evidence="4">Gliding motility-associated C-terminal domain-containing protein</fullName>
    </submittedName>
</protein>
<dbReference type="InterPro" id="IPR026341">
    <property type="entry name" value="T9SS_type_B"/>
</dbReference>
<dbReference type="PROSITE" id="PS50093">
    <property type="entry name" value="PKD"/>
    <property type="match status" value="1"/>
</dbReference>
<dbReference type="InterPro" id="IPR028994">
    <property type="entry name" value="Integrin_alpha_N"/>
</dbReference>
<dbReference type="SMART" id="SM00089">
    <property type="entry name" value="PKD"/>
    <property type="match status" value="1"/>
</dbReference>
<keyword evidence="1 2" id="KW-0732">Signal</keyword>
<dbReference type="RefSeq" id="WP_078832374.1">
    <property type="nucleotide sequence ID" value="NZ_FUWH01000010.1"/>
</dbReference>
<dbReference type="Pfam" id="PF17963">
    <property type="entry name" value="Big_9"/>
    <property type="match status" value="1"/>
</dbReference>
<dbReference type="PANTHER" id="PTHR44103:SF1">
    <property type="entry name" value="PROPROTEIN CONVERTASE P"/>
    <property type="match status" value="1"/>
</dbReference>
<dbReference type="SUPFAM" id="SSF69318">
    <property type="entry name" value="Integrin alpha N-terminal domain"/>
    <property type="match status" value="1"/>
</dbReference>
<dbReference type="PANTHER" id="PTHR44103">
    <property type="entry name" value="PROPROTEIN CONVERTASE P"/>
    <property type="match status" value="1"/>
</dbReference>
<dbReference type="Gene3D" id="2.60.40.10">
    <property type="entry name" value="Immunoglobulins"/>
    <property type="match status" value="4"/>
</dbReference>
<dbReference type="InterPro" id="IPR022409">
    <property type="entry name" value="PKD/Chitinase_dom"/>
</dbReference>
<organism evidence="4 5">
    <name type="scientific">Sediminibacterium ginsengisoli</name>
    <dbReference type="NCBI Taxonomy" id="413434"/>
    <lineage>
        <taxon>Bacteria</taxon>
        <taxon>Pseudomonadati</taxon>
        <taxon>Bacteroidota</taxon>
        <taxon>Chitinophagia</taxon>
        <taxon>Chitinophagales</taxon>
        <taxon>Chitinophagaceae</taxon>
        <taxon>Sediminibacterium</taxon>
    </lineage>
</organism>
<feature type="chain" id="PRO_5010584010" evidence="2">
    <location>
        <begin position="27"/>
        <end position="2162"/>
    </location>
</feature>
<dbReference type="Pfam" id="PF13585">
    <property type="entry name" value="CHU_C"/>
    <property type="match status" value="1"/>
</dbReference>
<accession>A0A1T4R5B5</accession>
<name>A0A1T4R5B5_9BACT</name>
<evidence type="ECO:0000256" key="2">
    <source>
        <dbReference type="SAM" id="SignalP"/>
    </source>
</evidence>
<dbReference type="SUPFAM" id="SSF81296">
    <property type="entry name" value="E set domains"/>
    <property type="match status" value="1"/>
</dbReference>
<dbReference type="Proteomes" id="UP000190888">
    <property type="component" value="Unassembled WGS sequence"/>
</dbReference>
<dbReference type="OrthoDB" id="673970at2"/>
<dbReference type="Gene3D" id="2.60.40.3440">
    <property type="match status" value="1"/>
</dbReference>
<evidence type="ECO:0000313" key="5">
    <source>
        <dbReference type="Proteomes" id="UP000190888"/>
    </source>
</evidence>
<dbReference type="InterPro" id="IPR013517">
    <property type="entry name" value="FG-GAP"/>
</dbReference>
<dbReference type="NCBIfam" id="TIGR04131">
    <property type="entry name" value="Bac_Flav_CTERM"/>
    <property type="match status" value="1"/>
</dbReference>
<dbReference type="InterPro" id="IPR014756">
    <property type="entry name" value="Ig_E-set"/>
</dbReference>
<proteinExistence type="predicted"/>
<dbReference type="Pfam" id="PF01833">
    <property type="entry name" value="TIG"/>
    <property type="match status" value="1"/>
</dbReference>
<dbReference type="SUPFAM" id="SSF49299">
    <property type="entry name" value="PKD domain"/>
    <property type="match status" value="1"/>
</dbReference>
<feature type="signal peptide" evidence="2">
    <location>
        <begin position="1"/>
        <end position="26"/>
    </location>
</feature>
<gene>
    <name evidence="4" type="ORF">SAMN04488132_110134</name>
</gene>
<evidence type="ECO:0000313" key="4">
    <source>
        <dbReference type="EMBL" id="SKA11026.1"/>
    </source>
</evidence>
<evidence type="ECO:0000259" key="3">
    <source>
        <dbReference type="PROSITE" id="PS50093"/>
    </source>
</evidence>
<dbReference type="InterPro" id="IPR035986">
    <property type="entry name" value="PKD_dom_sf"/>
</dbReference>
<reference evidence="4 5" key="1">
    <citation type="submission" date="2017-02" db="EMBL/GenBank/DDBJ databases">
        <authorList>
            <person name="Peterson S.W."/>
        </authorList>
    </citation>
    <scope>NUCLEOTIDE SEQUENCE [LARGE SCALE GENOMIC DNA]</scope>
    <source>
        <strain evidence="4 5">DSM 22335</strain>
    </source>
</reference>
<feature type="domain" description="PKD" evidence="3">
    <location>
        <begin position="1933"/>
        <end position="1977"/>
    </location>
</feature>
<dbReference type="STRING" id="413434.SAMN04488132_110134"/>